<dbReference type="AlphaFoldDB" id="A0A927B9B4"/>
<dbReference type="Gene3D" id="2.60.40.10">
    <property type="entry name" value="Immunoglobulins"/>
    <property type="match status" value="1"/>
</dbReference>
<evidence type="ECO:0000313" key="2">
    <source>
        <dbReference type="Proteomes" id="UP000653797"/>
    </source>
</evidence>
<comment type="caution">
    <text evidence="1">The sequence shown here is derived from an EMBL/GenBank/DDBJ whole genome shotgun (WGS) entry which is preliminary data.</text>
</comment>
<proteinExistence type="predicted"/>
<evidence type="ECO:0008006" key="3">
    <source>
        <dbReference type="Google" id="ProtNLM"/>
    </source>
</evidence>
<name>A0A927B9B4_9BACT</name>
<evidence type="ECO:0000313" key="1">
    <source>
        <dbReference type="EMBL" id="MBD2757875.1"/>
    </source>
</evidence>
<dbReference type="RefSeq" id="WP_191043497.1">
    <property type="nucleotide sequence ID" value="NZ_JACXAA010000037.1"/>
</dbReference>
<accession>A0A927B9B4</accession>
<keyword evidence="2" id="KW-1185">Reference proteome</keyword>
<reference evidence="1" key="1">
    <citation type="submission" date="2020-09" db="EMBL/GenBank/DDBJ databases">
        <authorList>
            <person name="Kim M.K."/>
        </authorList>
    </citation>
    <scope>NUCLEOTIDE SEQUENCE</scope>
    <source>
        <strain evidence="1">BT704</strain>
    </source>
</reference>
<protein>
    <recommendedName>
        <fullName evidence="3">DUF11 domain-containing protein</fullName>
    </recommendedName>
</protein>
<dbReference type="Proteomes" id="UP000653797">
    <property type="component" value="Unassembled WGS sequence"/>
</dbReference>
<dbReference type="InterPro" id="IPR013783">
    <property type="entry name" value="Ig-like_fold"/>
</dbReference>
<dbReference type="EMBL" id="JACXAA010000037">
    <property type="protein sequence ID" value="MBD2757875.1"/>
    <property type="molecule type" value="Genomic_DNA"/>
</dbReference>
<organism evidence="1 2">
    <name type="scientific">Spirosoma validum</name>
    <dbReference type="NCBI Taxonomy" id="2771355"/>
    <lineage>
        <taxon>Bacteria</taxon>
        <taxon>Pseudomonadati</taxon>
        <taxon>Bacteroidota</taxon>
        <taxon>Cytophagia</taxon>
        <taxon>Cytophagales</taxon>
        <taxon>Cytophagaceae</taxon>
        <taxon>Spirosoma</taxon>
    </lineage>
</organism>
<gene>
    <name evidence="1" type="ORF">IC230_33760</name>
</gene>
<sequence length="893" mass="91662">MKSKRYQTRWPLGILPLLLLFILSKLHAQSAWATFSGTSGGTSMTAIMNGPLAIITAASGSTTTFIPTRRNTWTSGPYNRVPINDPQVNANGDPNNATSYDITFPTGANTSDLLLVLNDMTPDASGGVTYSLTAYPQSGANLDLRTWTTDLGQLGGGCTNGVRVVNNLNGNAFQMGLAPAPNSGTCVSSSAALIIRIPQANVRLIQIRKVQNLNDATTLAIGRVCRVPSISKQPVSQASCNATNNGLQYSVIAGGTGLSYDWQYSDNNGASFTSLSCCPNSYPGYNTATLTTNGTESNGRRYRVVVSNLCGTVTSNSATFTLDTAPTITAQPTAPTVCSGNSATYSVTASGTDLTYLWQYSDDGTNYASLAPFASTYPGYNADTLTARVNGGRRTYRVIVTNSCGLSVISNAVGATVIAPLSTPTLAAATQPTCKVATGTFTISNYNAASTYTISPATGVTRNGAMVTAPVGTYTVTVMYNGCTATSSPITFSTPTCVAVSGAVFNDANGLTDNTVSGTSVNGPTLPVYASLVQAGNLIATVPVNVNGAYSFTSVDGYGGYSIVLTTNLAGSTTPSLPANWTNTGEYNGATAGDDGTPDGILPVTVGGVSVTDANFGIEQLPVAGSGTNTVANAGGTSSMSVPVNTFTNTTPSSDPSPGNVISIRITGFPSNTTSLTINGTVYIPSSPEFTGATPTGVVVPTDGSGNPTVAVLVDPTNDASLVSIPFKAIDNAGMASTNTGTAVINSSAVSVPDLTPISYARPSTVYNTTTITVVVDVVELLGVATNGLITVRVTKDAKLPLSFDPAATRVNGRSVQNNLWTFNATANPNYYMLTTTSVVAAGDKLTFGFTGQLIPGATTGALTVSSVIIGGSGGEARVNNNVDADKMDYFQQ</sequence>